<dbReference type="Gene3D" id="1.10.10.1770">
    <property type="entry name" value="Gun4-like"/>
    <property type="match status" value="1"/>
</dbReference>
<sequence>MMTTDIQDGLQELDSLLSHADWQLADEVTFQIMLAVSDRRDAGWLDQSAIANFPCATLHQLDQRWLFYSSGRFGFSTQLHIYREAAERSSFEFSRQAGWVMNLWQPIGFFNFYHWLNFSLDAPQGHLPALWFWEMPWYRSWLIGGFGTGRGGGFGDPSLFDALMLRLERCQSI</sequence>
<dbReference type="PANTHER" id="PTHR34800">
    <property type="entry name" value="TETRAPYRROLE-BINDING PROTEIN, CHLOROPLASTIC"/>
    <property type="match status" value="1"/>
</dbReference>
<dbReference type="AlphaFoldDB" id="A0A4V2E2K8"/>
<dbReference type="GO" id="GO:0046906">
    <property type="term" value="F:tetrapyrrole binding"/>
    <property type="evidence" value="ECO:0007669"/>
    <property type="project" value="TreeGrafter"/>
</dbReference>
<proteinExistence type="predicted"/>
<dbReference type="Gene3D" id="1.25.40.620">
    <property type="match status" value="1"/>
</dbReference>
<comment type="caution">
    <text evidence="2">The sequence shown here is derived from an EMBL/GenBank/DDBJ whole genome shotgun (WGS) entry which is preliminary data.</text>
</comment>
<evidence type="ECO:0000259" key="1">
    <source>
        <dbReference type="Pfam" id="PF05419"/>
    </source>
</evidence>
<gene>
    <name evidence="2" type="ORF">DYY88_08980</name>
</gene>
<organism evidence="2 3">
    <name type="scientific">Leptolyngbya iicbica LK</name>
    <dbReference type="NCBI Taxonomy" id="2294035"/>
    <lineage>
        <taxon>Bacteria</taxon>
        <taxon>Bacillati</taxon>
        <taxon>Cyanobacteriota</taxon>
        <taxon>Cyanophyceae</taxon>
        <taxon>Leptolyngbyales</taxon>
        <taxon>Leptolyngbyaceae</taxon>
        <taxon>Leptolyngbya group</taxon>
        <taxon>Leptolyngbya</taxon>
        <taxon>Leptolyngbya iicbica</taxon>
    </lineage>
</organism>
<evidence type="ECO:0000313" key="3">
    <source>
        <dbReference type="Proteomes" id="UP000292459"/>
    </source>
</evidence>
<name>A0A4V2E2K8_9CYAN</name>
<dbReference type="Proteomes" id="UP000292459">
    <property type="component" value="Unassembled WGS sequence"/>
</dbReference>
<reference evidence="2 3" key="1">
    <citation type="submission" date="2018-11" db="EMBL/GenBank/DDBJ databases">
        <title>Whole genome sequencing of an environmental sample.</title>
        <authorList>
            <person name="Sarangi A.N."/>
            <person name="Singh D."/>
            <person name="Tripathy S."/>
        </authorList>
    </citation>
    <scope>NUCLEOTIDE SEQUENCE [LARGE SCALE GENOMIC DNA]</scope>
    <source>
        <strain evidence="2 3">Lakshadweep</strain>
    </source>
</reference>
<feature type="domain" description="GUN4-like" evidence="1">
    <location>
        <begin position="10"/>
        <end position="135"/>
    </location>
</feature>
<dbReference type="EMBL" id="QVFV01000002">
    <property type="protein sequence ID" value="RZM78906.1"/>
    <property type="molecule type" value="Genomic_DNA"/>
</dbReference>
<keyword evidence="3" id="KW-1185">Reference proteome</keyword>
<dbReference type="RefSeq" id="WP_084607136.1">
    <property type="nucleotide sequence ID" value="NZ_QVFV01000002.1"/>
</dbReference>
<dbReference type="OrthoDB" id="7915178at2"/>
<protein>
    <recommendedName>
        <fullName evidence="1">GUN4-like domain-containing protein</fullName>
    </recommendedName>
</protein>
<dbReference type="GO" id="GO:0030288">
    <property type="term" value="C:outer membrane-bounded periplasmic space"/>
    <property type="evidence" value="ECO:0007669"/>
    <property type="project" value="TreeGrafter"/>
</dbReference>
<dbReference type="CDD" id="cd16383">
    <property type="entry name" value="GUN4"/>
    <property type="match status" value="1"/>
</dbReference>
<dbReference type="Pfam" id="PF05419">
    <property type="entry name" value="GUN4"/>
    <property type="match status" value="1"/>
</dbReference>
<dbReference type="InterPro" id="IPR037215">
    <property type="entry name" value="GUN4-like_sf"/>
</dbReference>
<dbReference type="InterPro" id="IPR008629">
    <property type="entry name" value="GUN4-like"/>
</dbReference>
<dbReference type="SUPFAM" id="SSF140869">
    <property type="entry name" value="GUN4-like"/>
    <property type="match status" value="1"/>
</dbReference>
<evidence type="ECO:0000313" key="2">
    <source>
        <dbReference type="EMBL" id="RZM78906.1"/>
    </source>
</evidence>
<accession>A0A4V2E2K8</accession>
<dbReference type="PANTHER" id="PTHR34800:SF1">
    <property type="entry name" value="TETRAPYRROLE-BINDING PROTEIN, CHLOROPLASTIC"/>
    <property type="match status" value="1"/>
</dbReference>